<proteinExistence type="predicted"/>
<accession>A0A9Y2IRL9</accession>
<dbReference type="RefSeq" id="WP_285974072.1">
    <property type="nucleotide sequence ID" value="NZ_CP127294.1"/>
</dbReference>
<dbReference type="Proteomes" id="UP001236014">
    <property type="component" value="Chromosome"/>
</dbReference>
<dbReference type="EMBL" id="CP127294">
    <property type="protein sequence ID" value="WIX83523.1"/>
    <property type="molecule type" value="Genomic_DNA"/>
</dbReference>
<dbReference type="AlphaFoldDB" id="A0A9Y2IRL9"/>
<reference evidence="1 2" key="1">
    <citation type="submission" date="2023-06" db="EMBL/GenBank/DDBJ databases">
        <authorList>
            <person name="Oyuntsetseg B."/>
            <person name="Kim S.B."/>
        </authorList>
    </citation>
    <scope>NUCLEOTIDE SEQUENCE [LARGE SCALE GENOMIC DNA]</scope>
    <source>
        <strain evidence="1 2">2-15</strain>
    </source>
</reference>
<evidence type="ECO:0000313" key="1">
    <source>
        <dbReference type="EMBL" id="WIX83523.1"/>
    </source>
</evidence>
<evidence type="ECO:0000313" key="2">
    <source>
        <dbReference type="Proteomes" id="UP001236014"/>
    </source>
</evidence>
<dbReference type="KEGG" id="acab:QRX50_23555"/>
<name>A0A9Y2IRL9_9PSEU</name>
<gene>
    <name evidence="1" type="ORF">QRX50_23555</name>
</gene>
<organism evidence="1 2">
    <name type="scientific">Amycolatopsis carbonis</name>
    <dbReference type="NCBI Taxonomy" id="715471"/>
    <lineage>
        <taxon>Bacteria</taxon>
        <taxon>Bacillati</taxon>
        <taxon>Actinomycetota</taxon>
        <taxon>Actinomycetes</taxon>
        <taxon>Pseudonocardiales</taxon>
        <taxon>Pseudonocardiaceae</taxon>
        <taxon>Amycolatopsis</taxon>
    </lineage>
</organism>
<keyword evidence="2" id="KW-1185">Reference proteome</keyword>
<protein>
    <submittedName>
        <fullName evidence="1">Uncharacterized protein</fullName>
    </submittedName>
</protein>
<sequence length="65" mass="7089">MDLVRAVVVEARERGAAHVDDTREAARSIVAQLEGQIRFVKLDNDSQRLWASCLALLGARGELAA</sequence>